<gene>
    <name evidence="1" type="ORF">BBH88_17675</name>
</gene>
<accession>A0ABN4RIX0</accession>
<dbReference type="EMBL" id="CP016534">
    <property type="protein sequence ID" value="ANU11951.1"/>
    <property type="molecule type" value="Genomic_DNA"/>
</dbReference>
<dbReference type="Proteomes" id="UP000092661">
    <property type="component" value="Chromosome"/>
</dbReference>
<reference evidence="1" key="1">
    <citation type="submission" date="2016-10" db="EMBL/GenBank/DDBJ databases">
        <authorList>
            <person name="See-Too W.S."/>
        </authorList>
    </citation>
    <scope>NUCLEOTIDE SEQUENCE</scope>
    <source>
        <strain evidence="1">DSM 14505</strain>
    </source>
</reference>
<proteinExistence type="predicted"/>
<organism evidence="1 2">
    <name type="scientific">Planococcus antarcticus DSM 14505</name>
    <dbReference type="NCBI Taxonomy" id="1185653"/>
    <lineage>
        <taxon>Bacteria</taxon>
        <taxon>Bacillati</taxon>
        <taxon>Bacillota</taxon>
        <taxon>Bacilli</taxon>
        <taxon>Bacillales</taxon>
        <taxon>Caryophanaceae</taxon>
        <taxon>Planococcus</taxon>
    </lineage>
</organism>
<sequence length="210" mass="24487">MTKIDETKLREEYARQVLLRIYPNKYSEAFLGDQPDIQSNDDSIGVEVTGTMKQRIRYGVAQFTKLYGKHISVLTVEKKKQLVKYKVRIKADDKGIIKYVLPAEVWGSSNETKEAFTQKTHKLNSGHFKIFKENNLFLFAEGEESNEVQGLIDYIKEAENAVYSFEYVYLYTYNELYSISTKNSSYDLTYMTEEQKEAFEEEATRVASMY</sequence>
<evidence type="ECO:0000313" key="1">
    <source>
        <dbReference type="EMBL" id="ANU11951.1"/>
    </source>
</evidence>
<protein>
    <submittedName>
        <fullName evidence="1">Uncharacterized protein</fullName>
    </submittedName>
</protein>
<name>A0ABN4RIX0_9BACL</name>
<keyword evidence="2" id="KW-1185">Reference proteome</keyword>
<evidence type="ECO:0000313" key="2">
    <source>
        <dbReference type="Proteomes" id="UP000092661"/>
    </source>
</evidence>
<dbReference type="RefSeq" id="WP_065537240.1">
    <property type="nucleotide sequence ID" value="NZ_CP016534.2"/>
</dbReference>